<dbReference type="AlphaFoldDB" id="A0A4Y1ZLI3"/>
<sequence>MDQGVIHSLKCHYPKQLILRILECYDKNKDCDISPLDAVVLLEKSWRLVTESTIRNYFSRVGLTKTQQTEDDYLPLSKWLEEHGVNAFSQNEIEHFECCDDDVITTWEVSEEDIVALVNEGKQLYWHQIRLSDGGKNKMSKGLQFADTKLATAVF</sequence>
<evidence type="ECO:0000313" key="1">
    <source>
        <dbReference type="EMBL" id="GBL55558.1"/>
    </source>
</evidence>
<gene>
    <name evidence="1" type="ORF">AVEN_122498_1</name>
</gene>
<comment type="caution">
    <text evidence="1">The sequence shown here is derived from an EMBL/GenBank/DDBJ whole genome shotgun (WGS) entry which is preliminary data.</text>
</comment>
<reference evidence="1 2" key="1">
    <citation type="journal article" date="2019" name="Sci. Rep.">
        <title>Orb-weaving spider Araneus ventricosus genome elucidates the spidroin gene catalogue.</title>
        <authorList>
            <person name="Kono N."/>
            <person name="Nakamura H."/>
            <person name="Ohtoshi R."/>
            <person name="Moran D.A.P."/>
            <person name="Shinohara A."/>
            <person name="Yoshida Y."/>
            <person name="Fujiwara M."/>
            <person name="Mori M."/>
            <person name="Tomita M."/>
            <person name="Arakawa K."/>
        </authorList>
    </citation>
    <scope>NUCLEOTIDE SEQUENCE [LARGE SCALE GENOMIC DNA]</scope>
</reference>
<accession>A0A4Y1ZLI3</accession>
<keyword evidence="2" id="KW-1185">Reference proteome</keyword>
<protein>
    <recommendedName>
        <fullName evidence="3">DDE-1 domain-containing protein</fullName>
    </recommendedName>
</protein>
<dbReference type="OrthoDB" id="6436717at2759"/>
<proteinExistence type="predicted"/>
<dbReference type="EMBL" id="BGPR01075469">
    <property type="protein sequence ID" value="GBL55558.1"/>
    <property type="molecule type" value="Genomic_DNA"/>
</dbReference>
<evidence type="ECO:0008006" key="3">
    <source>
        <dbReference type="Google" id="ProtNLM"/>
    </source>
</evidence>
<organism evidence="1 2">
    <name type="scientific">Araneus ventricosus</name>
    <name type="common">Orbweaver spider</name>
    <name type="synonym">Epeira ventricosa</name>
    <dbReference type="NCBI Taxonomy" id="182803"/>
    <lineage>
        <taxon>Eukaryota</taxon>
        <taxon>Metazoa</taxon>
        <taxon>Ecdysozoa</taxon>
        <taxon>Arthropoda</taxon>
        <taxon>Chelicerata</taxon>
        <taxon>Arachnida</taxon>
        <taxon>Araneae</taxon>
        <taxon>Araneomorphae</taxon>
        <taxon>Entelegynae</taxon>
        <taxon>Araneoidea</taxon>
        <taxon>Araneidae</taxon>
        <taxon>Araneus</taxon>
    </lineage>
</organism>
<dbReference type="Proteomes" id="UP000499080">
    <property type="component" value="Unassembled WGS sequence"/>
</dbReference>
<name>A0A4Y1ZLI3_ARAVE</name>
<evidence type="ECO:0000313" key="2">
    <source>
        <dbReference type="Proteomes" id="UP000499080"/>
    </source>
</evidence>